<dbReference type="AlphaFoldDB" id="A0A432VT81"/>
<organism evidence="6 7">
    <name type="scientific">Aliidiomarina iranensis</name>
    <dbReference type="NCBI Taxonomy" id="1434071"/>
    <lineage>
        <taxon>Bacteria</taxon>
        <taxon>Pseudomonadati</taxon>
        <taxon>Pseudomonadota</taxon>
        <taxon>Gammaproteobacteria</taxon>
        <taxon>Alteromonadales</taxon>
        <taxon>Idiomarinaceae</taxon>
        <taxon>Aliidiomarina</taxon>
    </lineage>
</organism>
<dbReference type="SUPFAM" id="SSF53850">
    <property type="entry name" value="Periplasmic binding protein-like II"/>
    <property type="match status" value="1"/>
</dbReference>
<evidence type="ECO:0000256" key="4">
    <source>
        <dbReference type="SAM" id="SignalP"/>
    </source>
</evidence>
<gene>
    <name evidence="6" type="ORF">CWE08_09530</name>
</gene>
<dbReference type="PANTHER" id="PTHR35936:SF25">
    <property type="entry name" value="ABC TRANSPORTER SUBSTRATE-BINDING PROTEIN"/>
    <property type="match status" value="1"/>
</dbReference>
<feature type="domain" description="Solute-binding protein family 3/N-terminal" evidence="5">
    <location>
        <begin position="64"/>
        <end position="286"/>
    </location>
</feature>
<dbReference type="EMBL" id="PIPJ01000007">
    <property type="protein sequence ID" value="RUO19661.1"/>
    <property type="molecule type" value="Genomic_DNA"/>
</dbReference>
<feature type="signal peptide" evidence="4">
    <location>
        <begin position="1"/>
        <end position="22"/>
    </location>
</feature>
<proteinExistence type="inferred from homology"/>
<comment type="similarity">
    <text evidence="1">Belongs to the bacterial solute-binding protein 3 family.</text>
</comment>
<dbReference type="InterPro" id="IPR001638">
    <property type="entry name" value="Solute-binding_3/MltF_N"/>
</dbReference>
<dbReference type="OrthoDB" id="9768183at2"/>
<protein>
    <submittedName>
        <fullName evidence="6">Amino acid ABC transporter substrate-binding protein</fullName>
    </submittedName>
</protein>
<evidence type="ECO:0000256" key="1">
    <source>
        <dbReference type="ARBA" id="ARBA00010333"/>
    </source>
</evidence>
<evidence type="ECO:0000256" key="3">
    <source>
        <dbReference type="SAM" id="MobiDB-lite"/>
    </source>
</evidence>
<name>A0A432VT81_9GAMM</name>
<reference evidence="7" key="1">
    <citation type="journal article" date="2018" name="Front. Microbiol.">
        <title>Genome-Based Analysis Reveals the Taxonomy and Diversity of the Family Idiomarinaceae.</title>
        <authorList>
            <person name="Liu Y."/>
            <person name="Lai Q."/>
            <person name="Shao Z."/>
        </authorList>
    </citation>
    <scope>NUCLEOTIDE SEQUENCE [LARGE SCALE GENOMIC DNA]</scope>
    <source>
        <strain evidence="7">GBPy7</strain>
    </source>
</reference>
<accession>A0A432VT81</accession>
<evidence type="ECO:0000256" key="2">
    <source>
        <dbReference type="ARBA" id="ARBA00022729"/>
    </source>
</evidence>
<evidence type="ECO:0000259" key="5">
    <source>
        <dbReference type="Pfam" id="PF00497"/>
    </source>
</evidence>
<dbReference type="Gene3D" id="3.40.190.10">
    <property type="entry name" value="Periplasmic binding protein-like II"/>
    <property type="match status" value="2"/>
</dbReference>
<dbReference type="Pfam" id="PF00497">
    <property type="entry name" value="SBP_bac_3"/>
    <property type="match status" value="1"/>
</dbReference>
<evidence type="ECO:0000313" key="7">
    <source>
        <dbReference type="Proteomes" id="UP000288395"/>
    </source>
</evidence>
<feature type="chain" id="PRO_5019574931" evidence="4">
    <location>
        <begin position="23"/>
        <end position="286"/>
    </location>
</feature>
<feature type="compositionally biased region" description="Polar residues" evidence="3">
    <location>
        <begin position="22"/>
        <end position="34"/>
    </location>
</feature>
<dbReference type="RefSeq" id="WP_126767784.1">
    <property type="nucleotide sequence ID" value="NZ_PIPJ01000007.1"/>
</dbReference>
<dbReference type="Proteomes" id="UP000288395">
    <property type="component" value="Unassembled WGS sequence"/>
</dbReference>
<keyword evidence="2 4" id="KW-0732">Signal</keyword>
<feature type="region of interest" description="Disordered" evidence="3">
    <location>
        <begin position="22"/>
        <end position="47"/>
    </location>
</feature>
<dbReference type="PROSITE" id="PS51257">
    <property type="entry name" value="PROKAR_LIPOPROTEIN"/>
    <property type="match status" value="1"/>
</dbReference>
<evidence type="ECO:0000313" key="6">
    <source>
        <dbReference type="EMBL" id="RUO19661.1"/>
    </source>
</evidence>
<comment type="caution">
    <text evidence="6">The sequence shown here is derived from an EMBL/GenBank/DDBJ whole genome shotgun (WGS) entry which is preliminary data.</text>
</comment>
<keyword evidence="7" id="KW-1185">Reference proteome</keyword>
<dbReference type="PANTHER" id="PTHR35936">
    <property type="entry name" value="MEMBRANE-BOUND LYTIC MUREIN TRANSGLYCOSYLASE F"/>
    <property type="match status" value="1"/>
</dbReference>
<sequence>MNWLTKMLLGIAVATLVGCTPANENQPDSTSDNDQPPPQAETYTADNMMREEVPMCQMELGFESWEPYQYVSVSGEVGGVDIEIAKRAAGHVNCILNVRQGSWRELLEWLQEGDIDFIMGASKTPAREEYAWFSIPYRNEQFSLFIRSEEAPRYPMNDIEAFLAEGHKVGVVNEYFYGDTMQELMYESEYGDQFMGARLNELNMARLLDGEIDGFMEDNLVAASIIRRRSWNDAIQRHSIGLPASEVYAMFSKSAVTEEEVMAFNGALRELTNNGFIAELIRRYGG</sequence>